<dbReference type="SUPFAM" id="SSF51126">
    <property type="entry name" value="Pectin lyase-like"/>
    <property type="match status" value="5"/>
</dbReference>
<dbReference type="Pfam" id="PF12951">
    <property type="entry name" value="PATR"/>
    <property type="match status" value="8"/>
</dbReference>
<dbReference type="Gene3D" id="2.40.128.130">
    <property type="entry name" value="Autotransporter beta-domain"/>
    <property type="match status" value="1"/>
</dbReference>
<evidence type="ECO:0000313" key="4">
    <source>
        <dbReference type="EMBL" id="MBD9355791.1"/>
    </source>
</evidence>
<dbReference type="InterPro" id="IPR012332">
    <property type="entry name" value="Autotransporter_pectin_lyase_C"/>
</dbReference>
<protein>
    <submittedName>
        <fullName evidence="4">Autotransporter domain-containing protein</fullName>
    </submittedName>
</protein>
<feature type="compositionally biased region" description="Polar residues" evidence="2">
    <location>
        <begin position="1340"/>
        <end position="1350"/>
    </location>
</feature>
<feature type="region of interest" description="Disordered" evidence="2">
    <location>
        <begin position="1338"/>
        <end position="1401"/>
    </location>
</feature>
<dbReference type="InterPro" id="IPR011050">
    <property type="entry name" value="Pectin_lyase_fold/virulence"/>
</dbReference>
<feature type="compositionally biased region" description="Low complexity" evidence="2">
    <location>
        <begin position="1388"/>
        <end position="1400"/>
    </location>
</feature>
<evidence type="ECO:0000259" key="3">
    <source>
        <dbReference type="PROSITE" id="PS51208"/>
    </source>
</evidence>
<dbReference type="PROSITE" id="PS51208">
    <property type="entry name" value="AUTOTRANSPORTER"/>
    <property type="match status" value="1"/>
</dbReference>
<dbReference type="InterPro" id="IPR005546">
    <property type="entry name" value="Autotransporte_beta"/>
</dbReference>
<dbReference type="Pfam" id="PF03797">
    <property type="entry name" value="Autotransporter"/>
    <property type="match status" value="1"/>
</dbReference>
<sequence length="1699" mass="169870">MCQSPAEPTNNPLTGERHSRDAGTSLTYAFSALLLGFFSTADATTCNWLVIDSTWSTPANWSCAASPGAADDAVIDVGQTVDLDISPTVTKFTLANSAAILSGTETLTSTTDFDMQAGTVNANLAGSVGLTKTTAGTVTLSGTNTYTGNTQVSAGTLALGASDVLANASSLLVNGGIFDLGVNNDTVALVQLLSGSITGTGTLTSTSTFDVQSGTVSAALGGSVGLTKTTTGTVTLSGTNTYTGNTQVSAGTLALGASDVLANASSLIVNGGTFDLGSNNDTVTGVQLLSGSITGTGTLTSTSTFDVQSGTVSAALGGSVGLTKTTAGTVTLSGTNAYTGNTQVSAGTLALGASDVLANASSLIVNGGTFDLGSNNDTVTGVQLLSGSITGTGTLTSTSTFDVQAGTVSAALGGSVGLTKTTAGTVTLSGINAYTGNTQVSAGTLALGASDVLANASSLIVNGGIFALGANSDTVAGVQLLSGSITGTGTLTSTSTFDVQSGTVSAALGGSVGLTKTTAGTVTLSGTNAYTGNTQVSAGTLALGASDVLANASSLIVNGGTFDLGSNNDTVTGVQLLSGSITGTGTLTSTSTFDVQSGTVSAALGGSVGLTKTTAGTVTLSGTNAYTGNTQVSAGTLALGASDVLANASSLIVNGGTFDLGSNNDTVTGVQLLSGSITGTGTLTSTSTFDVQAGTVSAALGGSVGLTKTTAGTVTLSGINAYTGNTQVSAGTLALGASDVLANASSLIVNGGIFALGANSDTVAGVQLLSGSITGTGTLTSNSAFDLQAGTVSANLAGSVGLNKTTSGTVTLGGTNSYTGNTLVDAGKLNFTGSNTHSGNFTGNGTLEFGAGTHQFNAGTNLGTANITFSGGTNLVNADVALTATDAVFSGGTTTIAGDYSVSNSTEVSGGIVNFSSAATKLLNLGSTFTIKGGTVNLQHTSTEVSRYEQTGGILSGPGELRVQSAVLSGGEMQGPGSLIISGSGGSASDLLLNGNFILNNQSTVINSGNVRVTGNATFTGTGTYRQTAGTTQVDGVWSQALTEIQAGTFGGNGNISGPVINNGTVGIAGSHLTLNGPVSGSGSYAGSVDINNSFSPGPGANGQGIAAIDATSADLIFRQSSSLNLELGGVNGQLVTDSITARSIDIQGAKLNLQRLASQPNFSPQQAFSQSVLLQTTSGSITGNFNQSITCPEGSSDMFIFSKQEKQFLLTMVPRLPNLVPADVQSLASALQQIDCSASTSANLQNLLNGLKPFLANGTADASKVDQFISALRQISPGQIAAEQNVSNQIAKLQTSNITQRLITLRSPNVGAGTLSSFNAPANLNSTVTSSFNAGGASSLGTPSATNSVSTPNASSSINTPSSAPSSPSSNAISIQASTPEKEGQPSSNTPSSVSISLSTDNDNDGTDLFSGFNNLGLFINGQFEWADRTATVVQRGYASTMSAVTAGADYRLSKRLLMGLSAGYGSSTALISQQGGSQSIDGYTLSAFGSLNLTDNWYVDLVNNLTYNQYDSKRVTLYNDAIGTAINETASSQTDGWQNRTSLSSGYDIALKEWTFGLRGRTEYGYNFVNGRKEQGAGLGMNMIVGDLNNESLSSSIGAMISHALSTPMGVLVSQVNVEWEHQWFNKNSLITTRFVDAPNNAFTTNSFSVDKDYINLRAGLSAQLPFGGSAFIQYDTTIGQEYVSRHAFNVGIRMEF</sequence>
<dbReference type="InterPro" id="IPR036709">
    <property type="entry name" value="Autotransporte_beta_dom_sf"/>
</dbReference>
<dbReference type="Gene3D" id="2.160.20.20">
    <property type="match status" value="2"/>
</dbReference>
<dbReference type="RefSeq" id="WP_192374131.1">
    <property type="nucleotide sequence ID" value="NZ_CAJHIV010000001.1"/>
</dbReference>
<dbReference type="EMBL" id="JACXSS010000001">
    <property type="protein sequence ID" value="MBD9355791.1"/>
    <property type="molecule type" value="Genomic_DNA"/>
</dbReference>
<gene>
    <name evidence="4" type="ORF">IE877_07830</name>
</gene>
<feature type="compositionally biased region" description="Low complexity" evidence="2">
    <location>
        <begin position="1351"/>
        <end position="1376"/>
    </location>
</feature>
<reference evidence="4 5" key="1">
    <citation type="submission" date="2020-09" db="EMBL/GenBank/DDBJ databases">
        <title>Methylomonas albis sp. nov. and Methylomonas fluvii sp. nov.: Two cold-adapted methanotrophs from the River Elbe and an amended description of Methylovulum psychrotolerans strain Eb1.</title>
        <authorList>
            <person name="Bussmann I.K."/>
            <person name="Klings K.-W."/>
            <person name="Warnstedt J."/>
            <person name="Hoppert M."/>
            <person name="Saborowski A."/>
            <person name="Horn F."/>
            <person name="Liebner S."/>
        </authorList>
    </citation>
    <scope>NUCLEOTIDE SEQUENCE [LARGE SCALE GENOMIC DNA]</scope>
    <source>
        <strain evidence="4 5">EbA</strain>
    </source>
</reference>
<organism evidence="4 5">
    <name type="scientific">Methylomonas albis</name>
    <dbReference type="NCBI Taxonomy" id="1854563"/>
    <lineage>
        <taxon>Bacteria</taxon>
        <taxon>Pseudomonadati</taxon>
        <taxon>Pseudomonadota</taxon>
        <taxon>Gammaproteobacteria</taxon>
        <taxon>Methylococcales</taxon>
        <taxon>Methylococcaceae</taxon>
        <taxon>Methylomonas</taxon>
    </lineage>
</organism>
<dbReference type="Proteomes" id="UP000652176">
    <property type="component" value="Unassembled WGS sequence"/>
</dbReference>
<dbReference type="NCBIfam" id="TIGR02601">
    <property type="entry name" value="autotrns_rpt"/>
    <property type="match status" value="8"/>
</dbReference>
<proteinExistence type="predicted"/>
<evidence type="ECO:0000256" key="2">
    <source>
        <dbReference type="SAM" id="MobiDB-lite"/>
    </source>
</evidence>
<dbReference type="SUPFAM" id="SSF103515">
    <property type="entry name" value="Autotransporter"/>
    <property type="match status" value="1"/>
</dbReference>
<feature type="domain" description="Autotransporter" evidence="3">
    <location>
        <begin position="1412"/>
        <end position="1699"/>
    </location>
</feature>
<keyword evidence="5" id="KW-1185">Reference proteome</keyword>
<dbReference type="InterPro" id="IPR013425">
    <property type="entry name" value="Autotrns_rpt"/>
</dbReference>
<accession>A0ABR9CZ35</accession>
<dbReference type="SMART" id="SM00869">
    <property type="entry name" value="Autotransporter"/>
    <property type="match status" value="1"/>
</dbReference>
<comment type="caution">
    <text evidence="4">The sequence shown here is derived from an EMBL/GenBank/DDBJ whole genome shotgun (WGS) entry which is preliminary data.</text>
</comment>
<name>A0ABR9CZ35_9GAMM</name>
<evidence type="ECO:0000256" key="1">
    <source>
        <dbReference type="ARBA" id="ARBA00022729"/>
    </source>
</evidence>
<evidence type="ECO:0000313" key="5">
    <source>
        <dbReference type="Proteomes" id="UP000652176"/>
    </source>
</evidence>
<keyword evidence="1" id="KW-0732">Signal</keyword>